<feature type="compositionally biased region" description="Pro residues" evidence="12">
    <location>
        <begin position="199"/>
        <end position="208"/>
    </location>
</feature>
<dbReference type="Gene3D" id="3.40.470.10">
    <property type="entry name" value="Uracil-DNA glycosylase-like domain"/>
    <property type="match status" value="1"/>
</dbReference>
<keyword evidence="9" id="KW-0408">Iron</keyword>
<evidence type="ECO:0000313" key="15">
    <source>
        <dbReference type="Proteomes" id="UP000005143"/>
    </source>
</evidence>
<dbReference type="InterPro" id="IPR005122">
    <property type="entry name" value="Uracil-DNA_glycosylase-like"/>
</dbReference>
<keyword evidence="15" id="KW-1185">Reference proteome</keyword>
<dbReference type="GO" id="GO:0051539">
    <property type="term" value="F:4 iron, 4 sulfur cluster binding"/>
    <property type="evidence" value="ECO:0007669"/>
    <property type="project" value="UniProtKB-KW"/>
</dbReference>
<dbReference type="EMBL" id="AGUD01000203">
    <property type="protein sequence ID" value="EHN10733.1"/>
    <property type="molecule type" value="Genomic_DNA"/>
</dbReference>
<evidence type="ECO:0000256" key="1">
    <source>
        <dbReference type="ARBA" id="ARBA00001400"/>
    </source>
</evidence>
<dbReference type="GO" id="GO:0004844">
    <property type="term" value="F:uracil DNA N-glycosylase activity"/>
    <property type="evidence" value="ECO:0007669"/>
    <property type="project" value="UniProtKB-EC"/>
</dbReference>
<feature type="domain" description="Uracil-DNA glycosylase-like" evidence="13">
    <location>
        <begin position="39"/>
        <end position="189"/>
    </location>
</feature>
<evidence type="ECO:0000256" key="12">
    <source>
        <dbReference type="SAM" id="MobiDB-lite"/>
    </source>
</evidence>
<dbReference type="InterPro" id="IPR036895">
    <property type="entry name" value="Uracil-DNA_glycosylase-like_sf"/>
</dbReference>
<evidence type="ECO:0000256" key="9">
    <source>
        <dbReference type="ARBA" id="ARBA00023004"/>
    </source>
</evidence>
<evidence type="ECO:0000313" key="14">
    <source>
        <dbReference type="EMBL" id="EHN10733.1"/>
    </source>
</evidence>
<evidence type="ECO:0000256" key="4">
    <source>
        <dbReference type="ARBA" id="ARBA00019403"/>
    </source>
</evidence>
<comment type="catalytic activity">
    <reaction evidence="1">
        <text>Hydrolyzes single-stranded DNA or mismatched double-stranded DNA and polynucleotides, releasing free uracil.</text>
        <dbReference type="EC" id="3.2.2.27"/>
    </reaction>
</comment>
<dbReference type="SMART" id="SM00987">
    <property type="entry name" value="UreE_C"/>
    <property type="match status" value="1"/>
</dbReference>
<evidence type="ECO:0000256" key="5">
    <source>
        <dbReference type="ARBA" id="ARBA00022485"/>
    </source>
</evidence>
<dbReference type="InterPro" id="IPR051536">
    <property type="entry name" value="UDG_Type-4/5"/>
</dbReference>
<evidence type="ECO:0000256" key="10">
    <source>
        <dbReference type="ARBA" id="ARBA00023014"/>
    </source>
</evidence>
<keyword evidence="7" id="KW-0227">DNA damage</keyword>
<dbReference type="Proteomes" id="UP000005143">
    <property type="component" value="Unassembled WGS sequence"/>
</dbReference>
<evidence type="ECO:0000256" key="7">
    <source>
        <dbReference type="ARBA" id="ARBA00022763"/>
    </source>
</evidence>
<keyword evidence="6" id="KW-0479">Metal-binding</keyword>
<keyword evidence="10" id="KW-0411">Iron-sulfur</keyword>
<dbReference type="CDD" id="cd10030">
    <property type="entry name" value="UDG-F4_TTUDGA_SPO1dp_like"/>
    <property type="match status" value="1"/>
</dbReference>
<evidence type="ECO:0000256" key="2">
    <source>
        <dbReference type="ARBA" id="ARBA00006521"/>
    </source>
</evidence>
<evidence type="ECO:0000256" key="6">
    <source>
        <dbReference type="ARBA" id="ARBA00022723"/>
    </source>
</evidence>
<keyword evidence="8" id="KW-0378">Hydrolase</keyword>
<gene>
    <name evidence="14" type="ORF">PAI11_23940</name>
</gene>
<name>H0E6E4_9ACTN</name>
<dbReference type="SUPFAM" id="SSF52141">
    <property type="entry name" value="Uracil-DNA glycosylase-like"/>
    <property type="match status" value="1"/>
</dbReference>
<sequence>MADPVTAGERRAGLTELAARARACERCPQLAAARTTVVFGNGDPDADLLLVGEAPGQDEDRQGVPFVGAAGRLLNELLAEIGIRRDEVFVTNVLRCRPPDNRDPLPEEIDHCRGYLLETLALVRPKVVCSLGTFATRLLREDPASIRAVRGRAEIRTIGRSTVRLLPLFHPAAALYQPSSVELLREDLARLPALLELPAPTPAVPPPVTGDGDRPPQAEAPPEPPADAQLGLF</sequence>
<dbReference type="GO" id="GO:0006281">
    <property type="term" value="P:DNA repair"/>
    <property type="evidence" value="ECO:0007669"/>
    <property type="project" value="UniProtKB-KW"/>
</dbReference>
<keyword evidence="5" id="KW-0004">4Fe-4S</keyword>
<evidence type="ECO:0000256" key="3">
    <source>
        <dbReference type="ARBA" id="ARBA00012030"/>
    </source>
</evidence>
<dbReference type="PANTHER" id="PTHR33693:SF1">
    <property type="entry name" value="TYPE-4 URACIL-DNA GLYCOSYLASE"/>
    <property type="match status" value="1"/>
</dbReference>
<dbReference type="AlphaFoldDB" id="H0E6E4"/>
<accession>H0E6E4</accession>
<evidence type="ECO:0000256" key="11">
    <source>
        <dbReference type="ARBA" id="ARBA00023204"/>
    </source>
</evidence>
<feature type="region of interest" description="Disordered" evidence="12">
    <location>
        <begin position="199"/>
        <end position="233"/>
    </location>
</feature>
<dbReference type="PANTHER" id="PTHR33693">
    <property type="entry name" value="TYPE-5 URACIL-DNA GLYCOSYLASE"/>
    <property type="match status" value="1"/>
</dbReference>
<dbReference type="NCBIfam" id="TIGR00758">
    <property type="entry name" value="UDG_fam4"/>
    <property type="match status" value="1"/>
</dbReference>
<protein>
    <recommendedName>
        <fullName evidence="4">Type-4 uracil-DNA glycosylase</fullName>
        <ecNumber evidence="3">3.2.2.27</ecNumber>
    </recommendedName>
</protein>
<comment type="similarity">
    <text evidence="2">Belongs to the uracil-DNA glycosylase (UDG) superfamily. Type 4 (UDGa) family.</text>
</comment>
<evidence type="ECO:0000259" key="13">
    <source>
        <dbReference type="SMART" id="SM00986"/>
    </source>
</evidence>
<dbReference type="Pfam" id="PF03167">
    <property type="entry name" value="UDG"/>
    <property type="match status" value="1"/>
</dbReference>
<keyword evidence="11" id="KW-0234">DNA repair</keyword>
<reference evidence="14 15" key="1">
    <citation type="journal article" date="2013" name="Biodegradation">
        <title>Quantitative proteomic analysis of ibuprofen-degrading Patulibacter sp. strain I11.</title>
        <authorList>
            <person name="Almeida B."/>
            <person name="Kjeldal H."/>
            <person name="Lolas I."/>
            <person name="Knudsen A.D."/>
            <person name="Carvalho G."/>
            <person name="Nielsen K.L."/>
            <person name="Barreto Crespo M.T."/>
            <person name="Stensballe A."/>
            <person name="Nielsen J.L."/>
        </authorList>
    </citation>
    <scope>NUCLEOTIDE SEQUENCE [LARGE SCALE GENOMIC DNA]</scope>
    <source>
        <strain evidence="14 15">I11</strain>
    </source>
</reference>
<dbReference type="RefSeq" id="WP_007575296.1">
    <property type="nucleotide sequence ID" value="NZ_AGUD01000203.1"/>
</dbReference>
<organism evidence="14 15">
    <name type="scientific">Patulibacter medicamentivorans</name>
    <dbReference type="NCBI Taxonomy" id="1097667"/>
    <lineage>
        <taxon>Bacteria</taxon>
        <taxon>Bacillati</taxon>
        <taxon>Actinomycetota</taxon>
        <taxon>Thermoleophilia</taxon>
        <taxon>Solirubrobacterales</taxon>
        <taxon>Patulibacteraceae</taxon>
        <taxon>Patulibacter</taxon>
    </lineage>
</organism>
<evidence type="ECO:0000256" key="8">
    <source>
        <dbReference type="ARBA" id="ARBA00022801"/>
    </source>
</evidence>
<dbReference type="SMART" id="SM00986">
    <property type="entry name" value="UDG"/>
    <property type="match status" value="1"/>
</dbReference>
<dbReference type="GO" id="GO:0046872">
    <property type="term" value="F:metal ion binding"/>
    <property type="evidence" value="ECO:0007669"/>
    <property type="project" value="UniProtKB-KW"/>
</dbReference>
<comment type="caution">
    <text evidence="14">The sequence shown here is derived from an EMBL/GenBank/DDBJ whole genome shotgun (WGS) entry which is preliminary data.</text>
</comment>
<dbReference type="EC" id="3.2.2.27" evidence="3"/>
<dbReference type="PATRIC" id="fig|1097667.3.peg.2375"/>
<dbReference type="InterPro" id="IPR005273">
    <property type="entry name" value="Ura-DNA_glyco_family4"/>
</dbReference>
<proteinExistence type="inferred from homology"/>